<reference evidence="1" key="1">
    <citation type="submission" date="2020-04" db="EMBL/GenBank/DDBJ databases">
        <title>Tenacibaculum mesophilum bac2.</title>
        <authorList>
            <person name="Li M."/>
        </authorList>
    </citation>
    <scope>NUCLEOTIDE SEQUENCE</scope>
    <source>
        <strain evidence="1">Bac2</strain>
    </source>
</reference>
<protein>
    <submittedName>
        <fullName evidence="1">Uncharacterized protein</fullName>
    </submittedName>
</protein>
<dbReference type="RefSeq" id="WP_047788710.1">
    <property type="nucleotide sequence ID" value="NZ_CP050861.1"/>
</dbReference>
<gene>
    <name evidence="1" type="ORF">HER15_01670</name>
</gene>
<name>A0AAE9MLN4_9FLAO</name>
<sequence length="153" mass="17759">MNILKTKDKILAALGNMRAMRRLHVDTYTEEKIKNISGVKIAESKEGQFWISFQELNGYLFMNSTLLSRIDLKTSKGAKIILLTENYEIEIESDEKMIESDFSNISNTWITKVSFEIEEKEKQLIENINFEELIYEFKNGVLKLHGITTTKNT</sequence>
<organism evidence="1 2">
    <name type="scientific">Tenacibaculum mesophilum</name>
    <dbReference type="NCBI Taxonomy" id="104268"/>
    <lineage>
        <taxon>Bacteria</taxon>
        <taxon>Pseudomonadati</taxon>
        <taxon>Bacteroidota</taxon>
        <taxon>Flavobacteriia</taxon>
        <taxon>Flavobacteriales</taxon>
        <taxon>Flavobacteriaceae</taxon>
        <taxon>Tenacibaculum</taxon>
    </lineage>
</organism>
<dbReference type="EMBL" id="CP050861">
    <property type="protein sequence ID" value="UTD14259.1"/>
    <property type="molecule type" value="Genomic_DNA"/>
</dbReference>
<accession>A0AAE9MLN4</accession>
<evidence type="ECO:0000313" key="2">
    <source>
        <dbReference type="Proteomes" id="UP001056837"/>
    </source>
</evidence>
<dbReference type="Proteomes" id="UP001056837">
    <property type="component" value="Chromosome"/>
</dbReference>
<proteinExistence type="predicted"/>
<dbReference type="AlphaFoldDB" id="A0AAE9MLN4"/>
<evidence type="ECO:0000313" key="1">
    <source>
        <dbReference type="EMBL" id="UTD14259.1"/>
    </source>
</evidence>